<gene>
    <name evidence="2" type="ORF">ACFQ5G_42435</name>
</gene>
<feature type="compositionally biased region" description="Pro residues" evidence="1">
    <location>
        <begin position="195"/>
        <end position="209"/>
    </location>
</feature>
<protein>
    <submittedName>
        <fullName evidence="2">Cell wall anchor protein</fullName>
    </submittedName>
</protein>
<evidence type="ECO:0000313" key="3">
    <source>
        <dbReference type="Proteomes" id="UP001597183"/>
    </source>
</evidence>
<dbReference type="EMBL" id="JBHTMK010000053">
    <property type="protein sequence ID" value="MFD1372023.1"/>
    <property type="molecule type" value="Genomic_DNA"/>
</dbReference>
<sequence>MGGIAALSLAVLPGVPASAEPGPPEVAGADLVSFTDSGGELRIRFREGGRGGGTGPEALRFTAMSEPAGVVPEDAAFRFLGEPGAPVWSLGGADSGLPAIDTTEVSGDVTLALAGVDGPGAFAAYRLSAWGRPELLLDSDGQRSVVLPHGRRLGGLVWMFGAPGDYRVTLGATAGTARDEVTYRVTVPGREVTAPPTPAPAPPGEPAPIPTGTATRPAGERATTDPGAAA</sequence>
<dbReference type="Proteomes" id="UP001597183">
    <property type="component" value="Unassembled WGS sequence"/>
</dbReference>
<proteinExistence type="predicted"/>
<accession>A0ABW4ANC0</accession>
<keyword evidence="3" id="KW-1185">Reference proteome</keyword>
<reference evidence="3" key="1">
    <citation type="journal article" date="2019" name="Int. J. Syst. Evol. Microbiol.">
        <title>The Global Catalogue of Microorganisms (GCM) 10K type strain sequencing project: providing services to taxonomists for standard genome sequencing and annotation.</title>
        <authorList>
            <consortium name="The Broad Institute Genomics Platform"/>
            <consortium name="The Broad Institute Genome Sequencing Center for Infectious Disease"/>
            <person name="Wu L."/>
            <person name="Ma J."/>
        </authorList>
    </citation>
    <scope>NUCLEOTIDE SEQUENCE [LARGE SCALE GENOMIC DNA]</scope>
    <source>
        <strain evidence="3">CCM 7526</strain>
    </source>
</reference>
<feature type="region of interest" description="Disordered" evidence="1">
    <location>
        <begin position="190"/>
        <end position="230"/>
    </location>
</feature>
<feature type="non-terminal residue" evidence="2">
    <location>
        <position position="230"/>
    </location>
</feature>
<evidence type="ECO:0000256" key="1">
    <source>
        <dbReference type="SAM" id="MobiDB-lite"/>
    </source>
</evidence>
<name>A0ABW4ANC0_9ACTN</name>
<organism evidence="2 3">
    <name type="scientific">Actinoplanes sichuanensis</name>
    <dbReference type="NCBI Taxonomy" id="512349"/>
    <lineage>
        <taxon>Bacteria</taxon>
        <taxon>Bacillati</taxon>
        <taxon>Actinomycetota</taxon>
        <taxon>Actinomycetes</taxon>
        <taxon>Micromonosporales</taxon>
        <taxon>Micromonosporaceae</taxon>
        <taxon>Actinoplanes</taxon>
    </lineage>
</organism>
<evidence type="ECO:0000313" key="2">
    <source>
        <dbReference type="EMBL" id="MFD1372023.1"/>
    </source>
</evidence>
<comment type="caution">
    <text evidence="2">The sequence shown here is derived from an EMBL/GenBank/DDBJ whole genome shotgun (WGS) entry which is preliminary data.</text>
</comment>